<protein>
    <submittedName>
        <fullName evidence="2">Uncharacterized protein</fullName>
    </submittedName>
</protein>
<reference evidence="2" key="2">
    <citation type="submission" date="2021-09" db="EMBL/GenBank/DDBJ databases">
        <authorList>
            <person name="Jia N."/>
            <person name="Wang J."/>
            <person name="Shi W."/>
            <person name="Du L."/>
            <person name="Sun Y."/>
            <person name="Zhan W."/>
            <person name="Jiang J."/>
            <person name="Wang Q."/>
            <person name="Zhang B."/>
            <person name="Ji P."/>
            <person name="Sakyi L.B."/>
            <person name="Cui X."/>
            <person name="Yuan T."/>
            <person name="Jiang B."/>
            <person name="Yang W."/>
            <person name="Lam T.T.-Y."/>
            <person name="Chang Q."/>
            <person name="Ding S."/>
            <person name="Wang X."/>
            <person name="Zhu J."/>
            <person name="Ruan X."/>
            <person name="Zhao L."/>
            <person name="Wei J."/>
            <person name="Que T."/>
            <person name="Du C."/>
            <person name="Cheng J."/>
            <person name="Dai P."/>
            <person name="Han X."/>
            <person name="Huang E."/>
            <person name="Gao Y."/>
            <person name="Liu J."/>
            <person name="Shao H."/>
            <person name="Ye R."/>
            <person name="Li L."/>
            <person name="Wei W."/>
            <person name="Wang X."/>
            <person name="Wang C."/>
            <person name="Huo Q."/>
            <person name="Li W."/>
            <person name="Guo W."/>
            <person name="Chen H."/>
            <person name="Chen S."/>
            <person name="Zhou L."/>
            <person name="Zhou L."/>
            <person name="Ni X."/>
            <person name="Tian J."/>
            <person name="Zhou Y."/>
            <person name="Sheng Y."/>
            <person name="Liu T."/>
            <person name="Pan Y."/>
            <person name="Xia L."/>
            <person name="Li J."/>
            <person name="Zhao F."/>
            <person name="Cao W."/>
        </authorList>
    </citation>
    <scope>NUCLEOTIDE SEQUENCE</scope>
    <source>
        <strain evidence="2">Rmic-2018</strain>
        <tissue evidence="2">Larvae</tissue>
    </source>
</reference>
<dbReference type="Proteomes" id="UP000821866">
    <property type="component" value="Chromosome 2"/>
</dbReference>
<keyword evidence="3" id="KW-1185">Reference proteome</keyword>
<organism evidence="2 3">
    <name type="scientific">Rhipicephalus microplus</name>
    <name type="common">Cattle tick</name>
    <name type="synonym">Boophilus microplus</name>
    <dbReference type="NCBI Taxonomy" id="6941"/>
    <lineage>
        <taxon>Eukaryota</taxon>
        <taxon>Metazoa</taxon>
        <taxon>Ecdysozoa</taxon>
        <taxon>Arthropoda</taxon>
        <taxon>Chelicerata</taxon>
        <taxon>Arachnida</taxon>
        <taxon>Acari</taxon>
        <taxon>Parasitiformes</taxon>
        <taxon>Ixodida</taxon>
        <taxon>Ixodoidea</taxon>
        <taxon>Ixodidae</taxon>
        <taxon>Rhipicephalinae</taxon>
        <taxon>Rhipicephalus</taxon>
        <taxon>Boophilus</taxon>
    </lineage>
</organism>
<dbReference type="VEuPathDB" id="VectorBase:LOC119178495"/>
<gene>
    <name evidence="2" type="ORF">HPB51_011042</name>
</gene>
<accession>A0A9J6EGI4</accession>
<sequence length="269" mass="29540">MPLNSVQSLSSETGSLIDRHTEEVWKLLRTRGGAEKDGITRKRIRLSKEGNDGIVELAESFGSASLDSALEPSTAIRRLAEENATLAREAESAQTEYEELLSEGKAHSTNTCPLHLWSDLVKTYVDTEPETQYALGHLGLRRDSSAFNTASDEDYSSLGGMSCQTEGPKKDFGDDFPSELCKDEPDLTPRTRDKFASAIVMQDTSVMEGEDVVVGSSRRLRMAVGWVLRESTGGVCSLSFGGDVTTPWLPRSPAFDDCHIKEWLPPMCD</sequence>
<proteinExistence type="predicted"/>
<reference evidence="2" key="1">
    <citation type="journal article" date="2020" name="Cell">
        <title>Large-Scale Comparative Analyses of Tick Genomes Elucidate Their Genetic Diversity and Vector Capacities.</title>
        <authorList>
            <consortium name="Tick Genome and Microbiome Consortium (TIGMIC)"/>
            <person name="Jia N."/>
            <person name="Wang J."/>
            <person name="Shi W."/>
            <person name="Du L."/>
            <person name="Sun Y."/>
            <person name="Zhan W."/>
            <person name="Jiang J.F."/>
            <person name="Wang Q."/>
            <person name="Zhang B."/>
            <person name="Ji P."/>
            <person name="Bell-Sakyi L."/>
            <person name="Cui X.M."/>
            <person name="Yuan T.T."/>
            <person name="Jiang B.G."/>
            <person name="Yang W.F."/>
            <person name="Lam T.T."/>
            <person name="Chang Q.C."/>
            <person name="Ding S.J."/>
            <person name="Wang X.J."/>
            <person name="Zhu J.G."/>
            <person name="Ruan X.D."/>
            <person name="Zhao L."/>
            <person name="Wei J.T."/>
            <person name="Ye R.Z."/>
            <person name="Que T.C."/>
            <person name="Du C.H."/>
            <person name="Zhou Y.H."/>
            <person name="Cheng J.X."/>
            <person name="Dai P.F."/>
            <person name="Guo W.B."/>
            <person name="Han X.H."/>
            <person name="Huang E.J."/>
            <person name="Li L.F."/>
            <person name="Wei W."/>
            <person name="Gao Y.C."/>
            <person name="Liu J.Z."/>
            <person name="Shao H.Z."/>
            <person name="Wang X."/>
            <person name="Wang C.C."/>
            <person name="Yang T.C."/>
            <person name="Huo Q.B."/>
            <person name="Li W."/>
            <person name="Chen H.Y."/>
            <person name="Chen S.E."/>
            <person name="Zhou L.G."/>
            <person name="Ni X.B."/>
            <person name="Tian J.H."/>
            <person name="Sheng Y."/>
            <person name="Liu T."/>
            <person name="Pan Y.S."/>
            <person name="Xia L.Y."/>
            <person name="Li J."/>
            <person name="Zhao F."/>
            <person name="Cao W.C."/>
        </authorList>
    </citation>
    <scope>NUCLEOTIDE SEQUENCE</scope>
    <source>
        <strain evidence="2">Rmic-2018</strain>
    </source>
</reference>
<evidence type="ECO:0000313" key="3">
    <source>
        <dbReference type="Proteomes" id="UP000821866"/>
    </source>
</evidence>
<evidence type="ECO:0000313" key="2">
    <source>
        <dbReference type="EMBL" id="KAH8033351.1"/>
    </source>
</evidence>
<evidence type="ECO:0000256" key="1">
    <source>
        <dbReference type="SAM" id="Coils"/>
    </source>
</evidence>
<dbReference type="AlphaFoldDB" id="A0A9J6EGI4"/>
<comment type="caution">
    <text evidence="2">The sequence shown here is derived from an EMBL/GenBank/DDBJ whole genome shotgun (WGS) entry which is preliminary data.</text>
</comment>
<keyword evidence="1" id="KW-0175">Coiled coil</keyword>
<feature type="coiled-coil region" evidence="1">
    <location>
        <begin position="76"/>
        <end position="103"/>
    </location>
</feature>
<dbReference type="EMBL" id="JABSTU010000004">
    <property type="protein sequence ID" value="KAH8033351.1"/>
    <property type="molecule type" value="Genomic_DNA"/>
</dbReference>
<name>A0A9J6EGI4_RHIMP</name>